<comment type="caution">
    <text evidence="4">The sequence shown here is derived from an EMBL/GenBank/DDBJ whole genome shotgun (WGS) entry which is preliminary data.</text>
</comment>
<gene>
    <name evidence="3" type="ORF">PR001_g19040</name>
    <name evidence="2" type="ORF">PR002_g24240</name>
    <name evidence="4" type="ORF">PR003_g20202</name>
</gene>
<reference evidence="4 6" key="1">
    <citation type="submission" date="2018-08" db="EMBL/GenBank/DDBJ databases">
        <title>Genomic investigation of the strawberry pathogen Phytophthora fragariae indicates pathogenicity is determined by transcriptional variation in three key races.</title>
        <authorList>
            <person name="Adams T.M."/>
            <person name="Armitage A.D."/>
            <person name="Sobczyk M.K."/>
            <person name="Bates H.J."/>
            <person name="Dunwell J.M."/>
            <person name="Nellist C.F."/>
            <person name="Harrison R.J."/>
        </authorList>
    </citation>
    <scope>NUCLEOTIDE SEQUENCE [LARGE SCALE GENOMIC DNA]</scope>
    <source>
        <strain evidence="3 5">SCRP249</strain>
        <strain evidence="2 7">SCRP324</strain>
        <strain evidence="4 6">SCRP333</strain>
    </source>
</reference>
<proteinExistence type="predicted"/>
<keyword evidence="1" id="KW-1133">Transmembrane helix</keyword>
<dbReference type="EMBL" id="QXFV01001730">
    <property type="protein sequence ID" value="KAE8999502.1"/>
    <property type="molecule type" value="Genomic_DNA"/>
</dbReference>
<organism evidence="4 6">
    <name type="scientific">Phytophthora rubi</name>
    <dbReference type="NCBI Taxonomy" id="129364"/>
    <lineage>
        <taxon>Eukaryota</taxon>
        <taxon>Sar</taxon>
        <taxon>Stramenopiles</taxon>
        <taxon>Oomycota</taxon>
        <taxon>Peronosporomycetes</taxon>
        <taxon>Peronosporales</taxon>
        <taxon>Peronosporaceae</taxon>
        <taxon>Phytophthora</taxon>
    </lineage>
</organism>
<keyword evidence="1" id="KW-0812">Transmembrane</keyword>
<name>A0A6A4E0W5_9STRA</name>
<evidence type="ECO:0000313" key="4">
    <source>
        <dbReference type="EMBL" id="KAE9310706.1"/>
    </source>
</evidence>
<evidence type="ECO:0000313" key="5">
    <source>
        <dbReference type="Proteomes" id="UP000429607"/>
    </source>
</evidence>
<evidence type="ECO:0000313" key="3">
    <source>
        <dbReference type="EMBL" id="KAE8999502.1"/>
    </source>
</evidence>
<dbReference type="Proteomes" id="UP000434957">
    <property type="component" value="Unassembled WGS sequence"/>
</dbReference>
<protein>
    <submittedName>
        <fullName evidence="4">Uncharacterized protein</fullName>
    </submittedName>
</protein>
<feature type="transmembrane region" description="Helical" evidence="1">
    <location>
        <begin position="12"/>
        <end position="31"/>
    </location>
</feature>
<evidence type="ECO:0000256" key="1">
    <source>
        <dbReference type="SAM" id="Phobius"/>
    </source>
</evidence>
<evidence type="ECO:0000313" key="6">
    <source>
        <dbReference type="Proteomes" id="UP000434957"/>
    </source>
</evidence>
<evidence type="ECO:0000313" key="7">
    <source>
        <dbReference type="Proteomes" id="UP000435112"/>
    </source>
</evidence>
<sequence length="65" mass="6877">MSLWLSVPHSVVLILCVTLYFSTGSTFWEIAGGGGPSFGKYPYKCDVRASPAASPNGGFNVKVAH</sequence>
<dbReference type="AlphaFoldDB" id="A0A6A4E0W5"/>
<dbReference type="EMBL" id="QXFT01001772">
    <property type="protein sequence ID" value="KAE9310706.1"/>
    <property type="molecule type" value="Genomic_DNA"/>
</dbReference>
<evidence type="ECO:0000313" key="2">
    <source>
        <dbReference type="EMBL" id="KAE8980056.1"/>
    </source>
</evidence>
<dbReference type="Proteomes" id="UP000435112">
    <property type="component" value="Unassembled WGS sequence"/>
</dbReference>
<dbReference type="EMBL" id="QXFU01002933">
    <property type="protein sequence ID" value="KAE8980056.1"/>
    <property type="molecule type" value="Genomic_DNA"/>
</dbReference>
<keyword evidence="1" id="KW-0472">Membrane</keyword>
<accession>A0A6A4E0W5</accession>
<keyword evidence="6" id="KW-1185">Reference proteome</keyword>
<dbReference type="Proteomes" id="UP000429607">
    <property type="component" value="Unassembled WGS sequence"/>
</dbReference>